<accession>A0A645F8S4</accession>
<sequence>MFHQAFNGNIRVFRIGQTCIDHFCHVVWRHIGRHTYCNTGYTVNQQVRNTCRHDLWNAFRTVVVVFPLDCVFFQIGQKLMGQLTHTHFGITHCCCTIAINRTEVTLTIYQLITQAEVLRHTNNGFINSRVTMWVIFTDHVTDDTG</sequence>
<comment type="caution">
    <text evidence="1">The sequence shown here is derived from an EMBL/GenBank/DDBJ whole genome shotgun (WGS) entry which is preliminary data.</text>
</comment>
<reference evidence="1" key="1">
    <citation type="submission" date="2019-08" db="EMBL/GenBank/DDBJ databases">
        <authorList>
            <person name="Kucharzyk K."/>
            <person name="Murdoch R.W."/>
            <person name="Higgins S."/>
            <person name="Loffler F."/>
        </authorList>
    </citation>
    <scope>NUCLEOTIDE SEQUENCE</scope>
</reference>
<proteinExistence type="predicted"/>
<dbReference type="EMBL" id="VSSQ01056172">
    <property type="protein sequence ID" value="MPN10026.1"/>
    <property type="molecule type" value="Genomic_DNA"/>
</dbReference>
<organism evidence="1">
    <name type="scientific">bioreactor metagenome</name>
    <dbReference type="NCBI Taxonomy" id="1076179"/>
    <lineage>
        <taxon>unclassified sequences</taxon>
        <taxon>metagenomes</taxon>
        <taxon>ecological metagenomes</taxon>
    </lineage>
</organism>
<evidence type="ECO:0000313" key="1">
    <source>
        <dbReference type="EMBL" id="MPN10026.1"/>
    </source>
</evidence>
<protein>
    <submittedName>
        <fullName evidence="1">Uncharacterized protein</fullName>
    </submittedName>
</protein>
<gene>
    <name evidence="1" type="ORF">SDC9_157319</name>
</gene>
<dbReference type="AlphaFoldDB" id="A0A645F8S4"/>
<name>A0A645F8S4_9ZZZZ</name>